<dbReference type="InterPro" id="IPR002477">
    <property type="entry name" value="Peptidoglycan-bd-like"/>
</dbReference>
<dbReference type="Pfam" id="PF01471">
    <property type="entry name" value="PG_binding_1"/>
    <property type="match status" value="2"/>
</dbReference>
<gene>
    <name evidence="2" type="ORF">J2Z44_000546</name>
</gene>
<dbReference type="Proteomes" id="UP001519308">
    <property type="component" value="Unassembled WGS sequence"/>
</dbReference>
<keyword evidence="3" id="KW-1185">Reference proteome</keyword>
<feature type="domain" description="Peptidoglycan binding-like" evidence="1">
    <location>
        <begin position="355"/>
        <end position="416"/>
    </location>
</feature>
<dbReference type="InterPro" id="IPR036366">
    <property type="entry name" value="PGBDSf"/>
</dbReference>
<evidence type="ECO:0000313" key="3">
    <source>
        <dbReference type="Proteomes" id="UP001519308"/>
    </source>
</evidence>
<dbReference type="SUPFAM" id="SSF47090">
    <property type="entry name" value="PGBD-like"/>
    <property type="match status" value="2"/>
</dbReference>
<organism evidence="2 3">
    <name type="scientific">Clostridium punense</name>
    <dbReference type="NCBI Taxonomy" id="1054297"/>
    <lineage>
        <taxon>Bacteria</taxon>
        <taxon>Bacillati</taxon>
        <taxon>Bacillota</taxon>
        <taxon>Clostridia</taxon>
        <taxon>Eubacteriales</taxon>
        <taxon>Clostridiaceae</taxon>
        <taxon>Clostridium</taxon>
    </lineage>
</organism>
<comment type="caution">
    <text evidence="2">The sequence shown here is derived from an EMBL/GenBank/DDBJ whole genome shotgun (WGS) entry which is preliminary data.</text>
</comment>
<name>A0ABS4JYZ6_9CLOT</name>
<reference evidence="2 3" key="1">
    <citation type="submission" date="2021-03" db="EMBL/GenBank/DDBJ databases">
        <title>Genomic Encyclopedia of Type Strains, Phase IV (KMG-IV): sequencing the most valuable type-strain genomes for metagenomic binning, comparative biology and taxonomic classification.</title>
        <authorList>
            <person name="Goeker M."/>
        </authorList>
    </citation>
    <scope>NUCLEOTIDE SEQUENCE [LARGE SCALE GENOMIC DNA]</scope>
    <source>
        <strain evidence="2 3">DSM 28650</strain>
    </source>
</reference>
<dbReference type="Gene3D" id="1.10.101.10">
    <property type="entry name" value="PGBD-like superfamily/PGBD"/>
    <property type="match status" value="2"/>
</dbReference>
<proteinExistence type="predicted"/>
<sequence>MSYTGRLKVVAYDEAEFKPYVGAKVTITPEEVQYKYYGTKEAVTDISGEAEIIDIPTPPTALSQSPSDAAGLAPYSSWEVMVEAPGRRTIRIKGVQIFPEITSIQKVILEKDEHQLSMYRSLSSLSHRETSLYTVIQIEPHLLHGSYEKKDLEDMEKEMSIAKSMFRVLPEVVVPDKIVVHIGNPDSTGPNYEVSFRDYIKNVASSEIYPTWTENTIRANVHCIVSFTLNRIFTEWYRAKGKDFDITNSTAYDHYFVYGRNIFENISNIVDEVFAQYIKRQGSVQPLLAQYCDGVRAKCPGHLTQWGSKYLGDQGKTPYEILTYYYGKNIVFDISKMIRGIPKSYPGYTLAVGTRGKEVTIVQKYINRISRNFPAIQKLSSDGIYGNNTKLAVQNFQRTFGIYQSGNVDYKTWYKLSEVYVGVTKMAEAYGEGERESEVISSYPGSVLVVGSKGNSVKLIQDYLNLIRSKYPSIIYLIPDGIFGLNTSSAISEFQRISNLPVTGKVDEATWNAVISAYNDIKSSTS</sequence>
<feature type="domain" description="Peptidoglycan binding-like" evidence="1">
    <location>
        <begin position="454"/>
        <end position="513"/>
    </location>
</feature>
<evidence type="ECO:0000313" key="2">
    <source>
        <dbReference type="EMBL" id="MBP2020762.1"/>
    </source>
</evidence>
<evidence type="ECO:0000259" key="1">
    <source>
        <dbReference type="Pfam" id="PF01471"/>
    </source>
</evidence>
<accession>A0ABS4JYZ6</accession>
<dbReference type="EMBL" id="JAGGLL010000003">
    <property type="protein sequence ID" value="MBP2020762.1"/>
    <property type="molecule type" value="Genomic_DNA"/>
</dbReference>
<protein>
    <submittedName>
        <fullName evidence="2">Peptidoglycan hydrolase-like protein with peptidoglycan-binding domain</fullName>
    </submittedName>
</protein>
<dbReference type="RefSeq" id="WP_021284060.1">
    <property type="nucleotide sequence ID" value="NZ_JAGGLL010000003.1"/>
</dbReference>
<dbReference type="InterPro" id="IPR036365">
    <property type="entry name" value="PGBD-like_sf"/>
</dbReference>